<dbReference type="Proteomes" id="UP000032247">
    <property type="component" value="Unassembled WGS sequence"/>
</dbReference>
<dbReference type="NCBIfam" id="TIGR02890">
    <property type="entry name" value="bacill_yteA"/>
    <property type="match status" value="1"/>
</dbReference>
<dbReference type="InterPro" id="IPR000962">
    <property type="entry name" value="Znf_DskA_TraR"/>
</dbReference>
<reference evidence="7 11" key="1">
    <citation type="submission" date="2014-12" db="EMBL/GenBank/DDBJ databases">
        <title>Comparative genome analysis of Bacillus coagulans HM-08, Clostridium butyricum HM-68, Bacillus subtilis HM-66 and Bacillus licheniformis BL-09.</title>
        <authorList>
            <person name="Zhang H."/>
        </authorList>
    </citation>
    <scope>NUCLEOTIDE SEQUENCE [LARGE SCALE GENOMIC DNA]</scope>
    <source>
        <strain evidence="7 11">HM-66</strain>
    </source>
</reference>
<evidence type="ECO:0000313" key="11">
    <source>
        <dbReference type="Proteomes" id="UP000032247"/>
    </source>
</evidence>
<evidence type="ECO:0000259" key="6">
    <source>
        <dbReference type="Pfam" id="PF01258"/>
    </source>
</evidence>
<dbReference type="RefSeq" id="WP_033884539.1">
    <property type="nucleotide sequence ID" value="NZ_CAJNPS010000001.1"/>
</dbReference>
<accession>A0A0D1LC40</accession>
<gene>
    <name evidence="10" type="primary">yteA</name>
    <name evidence="8" type="ORF">B4122_1961</name>
    <name evidence="9" type="ORF">J5227_20225</name>
    <name evidence="10" type="ORF">P5633_08690</name>
    <name evidence="7" type="ORF">SC09_Contig17orf00792</name>
</gene>
<keyword evidence="1" id="KW-0479">Metal-binding</keyword>
<dbReference type="STRING" id="483913.AN935_15445"/>
<dbReference type="Gene3D" id="1.20.120.910">
    <property type="entry name" value="DksA, coiled-coil domain"/>
    <property type="match status" value="1"/>
</dbReference>
<evidence type="ECO:0000313" key="8">
    <source>
        <dbReference type="EMBL" id="KZD92056.1"/>
    </source>
</evidence>
<dbReference type="Proteomes" id="UP000076442">
    <property type="component" value="Unassembled WGS sequence"/>
</dbReference>
<dbReference type="PATRIC" id="fig|1423.167.peg.3180"/>
<dbReference type="InterPro" id="IPR037187">
    <property type="entry name" value="DnaK_N"/>
</dbReference>
<proteinExistence type="predicted"/>
<dbReference type="EMBL" id="JAGFPW010000028">
    <property type="protein sequence ID" value="MBO3796570.1"/>
    <property type="molecule type" value="Genomic_DNA"/>
</dbReference>
<dbReference type="Pfam" id="PF01258">
    <property type="entry name" value="zf-dskA_traR"/>
    <property type="match status" value="1"/>
</dbReference>
<evidence type="ECO:0000256" key="1">
    <source>
        <dbReference type="ARBA" id="ARBA00022723"/>
    </source>
</evidence>
<dbReference type="InterPro" id="IPR014240">
    <property type="entry name" value="YteA"/>
</dbReference>
<dbReference type="PANTHER" id="PTHR33823:SF4">
    <property type="entry name" value="GENERAL STRESS PROTEIN 16O"/>
    <property type="match status" value="1"/>
</dbReference>
<protein>
    <submittedName>
        <fullName evidence="8">DNA binding protein DksA/TraR family</fullName>
    </submittedName>
    <submittedName>
        <fullName evidence="9">YteA family sporulation protein</fullName>
    </submittedName>
</protein>
<evidence type="ECO:0000256" key="2">
    <source>
        <dbReference type="ARBA" id="ARBA00022771"/>
    </source>
</evidence>
<feature type="compositionally biased region" description="Acidic residues" evidence="5">
    <location>
        <begin position="132"/>
        <end position="158"/>
    </location>
</feature>
<feature type="region of interest" description="Disordered" evidence="5">
    <location>
        <begin position="123"/>
        <end position="183"/>
    </location>
</feature>
<dbReference type="AlphaFoldDB" id="A0A0D1LC40"/>
<comment type="caution">
    <text evidence="4">Lacks conserved residue(s) required for the propagation of feature annotation.</text>
</comment>
<dbReference type="PANTHER" id="PTHR33823">
    <property type="entry name" value="RNA POLYMERASE-BINDING TRANSCRIPTION FACTOR DKSA-RELATED"/>
    <property type="match status" value="1"/>
</dbReference>
<evidence type="ECO:0000313" key="12">
    <source>
        <dbReference type="Proteomes" id="UP000076442"/>
    </source>
</evidence>
<dbReference type="SUPFAM" id="SSF109635">
    <property type="entry name" value="DnaK suppressor protein DksA, alpha-hairpin domain"/>
    <property type="match status" value="1"/>
</dbReference>
<reference evidence="8 12" key="2">
    <citation type="submission" date="2015-09" db="EMBL/GenBank/DDBJ databases">
        <title>Spore heat resistance.</title>
        <authorList>
            <person name="Boekhorst J."/>
            <person name="Berendsen E.M."/>
            <person name="Wells-Bennik M.H."/>
            <person name="Kuipers O.P."/>
        </authorList>
    </citation>
    <scope>NUCLEOTIDE SEQUENCE [LARGE SCALE GENOMIC DNA]</scope>
    <source>
        <strain evidence="8 12">B4122</strain>
    </source>
</reference>
<dbReference type="EMBL" id="JXBC01000001">
    <property type="protein sequence ID" value="KIU13516.1"/>
    <property type="molecule type" value="Genomic_DNA"/>
</dbReference>
<organism evidence="7 11">
    <name type="scientific">Bacillus subtilis</name>
    <dbReference type="NCBI Taxonomy" id="1423"/>
    <lineage>
        <taxon>Bacteria</taxon>
        <taxon>Bacillati</taxon>
        <taxon>Bacillota</taxon>
        <taxon>Bacilli</taxon>
        <taxon>Bacillales</taxon>
        <taxon>Bacillaceae</taxon>
        <taxon>Bacillus</taxon>
    </lineage>
</organism>
<dbReference type="EMBL" id="CP120576">
    <property type="protein sequence ID" value="WEY86149.1"/>
    <property type="molecule type" value="Genomic_DNA"/>
</dbReference>
<reference evidence="9" key="3">
    <citation type="submission" date="2021-03" db="EMBL/GenBank/DDBJ databases">
        <title>Isolation of Bacillus subtilis from fermented food sample.</title>
        <authorList>
            <person name="Lakshmanan V."/>
            <person name="Athira K."/>
            <person name="Rajagopal K."/>
        </authorList>
    </citation>
    <scope>NUCLEOTIDE SEQUENCE</scope>
    <source>
        <strain evidence="9">S1</strain>
    </source>
</reference>
<dbReference type="PROSITE" id="PS51128">
    <property type="entry name" value="ZF_DKSA_2"/>
    <property type="match status" value="1"/>
</dbReference>
<dbReference type="Proteomes" id="UP001214898">
    <property type="component" value="Chromosome"/>
</dbReference>
<keyword evidence="2" id="KW-0863">Zinc-finger</keyword>
<dbReference type="GO" id="GO:0008270">
    <property type="term" value="F:zinc ion binding"/>
    <property type="evidence" value="ECO:0007669"/>
    <property type="project" value="UniProtKB-KW"/>
</dbReference>
<dbReference type="EMBL" id="LJZV01000011">
    <property type="protein sequence ID" value="KZD92056.1"/>
    <property type="molecule type" value="Genomic_DNA"/>
</dbReference>
<evidence type="ECO:0000313" key="9">
    <source>
        <dbReference type="EMBL" id="MBO3796570.1"/>
    </source>
</evidence>
<evidence type="ECO:0000313" key="7">
    <source>
        <dbReference type="EMBL" id="KIU13516.1"/>
    </source>
</evidence>
<evidence type="ECO:0000313" key="10">
    <source>
        <dbReference type="EMBL" id="WEY86149.1"/>
    </source>
</evidence>
<name>A0A0D1LC40_BACIU</name>
<evidence type="ECO:0000256" key="4">
    <source>
        <dbReference type="PROSITE-ProRule" id="PRU00510"/>
    </source>
</evidence>
<evidence type="ECO:0000256" key="5">
    <source>
        <dbReference type="SAM" id="MobiDB-lite"/>
    </source>
</evidence>
<dbReference type="Proteomes" id="UP000665181">
    <property type="component" value="Unassembled WGS sequence"/>
</dbReference>
<sequence>MLTKEQLQHLKNELEQTKKDILNRFKDNDHFQLNSAFPYDSWGELSAYDNHPGDQATELYEREKDIALDLHEREHLRDIEHSLKAIENGTYGICEVSGKEIPFERLEALPTATTLAEYSSQDVVSRDRPIEEETPFGQFEFDDDEEIRAPYDSEDSYQDVEKYGNSQTPQDMENPPLSYDDMTMNAEENIGNTESYENFIATDITGKEITVYQSRAHERYEEELDEEGIMTTFGDLHAD</sequence>
<evidence type="ECO:0000256" key="3">
    <source>
        <dbReference type="ARBA" id="ARBA00022833"/>
    </source>
</evidence>
<keyword evidence="3" id="KW-0862">Zinc</keyword>
<feature type="domain" description="Zinc finger DksA/TraR C4-type" evidence="6">
    <location>
        <begin position="89"/>
        <end position="113"/>
    </location>
</feature>
<reference evidence="10" key="4">
    <citation type="submission" date="2023-03" db="EMBL/GenBank/DDBJ databases">
        <title>Complete genome sequences of 52 Bacillus and Priestia strains isolated from West-African fermentations and 26 reference strains from the DSMZ collection.</title>
        <authorList>
            <person name="Wiedenbein E.S."/>
            <person name="Canoy T.S."/>
            <person name="Hui Y."/>
            <person name="Parkouda C."/>
            <person name="Dawende C."/>
            <person name="Ametefe E."/>
            <person name="Jespersen L."/>
            <person name="Nielsen D.S."/>
        </authorList>
    </citation>
    <scope>NUCLEOTIDE SEQUENCE</scope>
    <source>
        <strain evidence="10">PRO56</strain>
    </source>
</reference>